<dbReference type="AlphaFoldDB" id="S4A2C1"/>
<gene>
    <name evidence="1" type="ORF">STRAU_2080</name>
</gene>
<protein>
    <submittedName>
        <fullName evidence="1">Uncharacterized protein</fullName>
    </submittedName>
</protein>
<evidence type="ECO:0000313" key="1">
    <source>
        <dbReference type="EMBL" id="EPH44895.1"/>
    </source>
</evidence>
<dbReference type="Proteomes" id="UP000014629">
    <property type="component" value="Unassembled WGS sequence"/>
</dbReference>
<evidence type="ECO:0000313" key="2">
    <source>
        <dbReference type="Proteomes" id="UP000014629"/>
    </source>
</evidence>
<sequence>MHVEGETGRRRALRLGVRRRGACGHTSKVARHAALAP</sequence>
<dbReference type="EMBL" id="AOPZ01000073">
    <property type="protein sequence ID" value="EPH44895.1"/>
    <property type="molecule type" value="Genomic_DNA"/>
</dbReference>
<reference evidence="1 2" key="1">
    <citation type="submission" date="2013-02" db="EMBL/GenBank/DDBJ databases">
        <title>Draft Genome Sequence of Streptomyces aurantiacus, Which Produces Setomimycin.</title>
        <authorList>
            <person name="Gruening B.A."/>
            <person name="Praeg A."/>
            <person name="Erxleben A."/>
            <person name="Guenther S."/>
            <person name="Mueller M."/>
        </authorList>
    </citation>
    <scope>NUCLEOTIDE SEQUENCE [LARGE SCALE GENOMIC DNA]</scope>
    <source>
        <strain evidence="1 2">JA 4570</strain>
    </source>
</reference>
<comment type="caution">
    <text evidence="1">The sequence shown here is derived from an EMBL/GenBank/DDBJ whole genome shotgun (WGS) entry which is preliminary data.</text>
</comment>
<organism evidence="1 2">
    <name type="scientific">Streptomyces aurantiacus JA 4570</name>
    <dbReference type="NCBI Taxonomy" id="1286094"/>
    <lineage>
        <taxon>Bacteria</taxon>
        <taxon>Bacillati</taxon>
        <taxon>Actinomycetota</taxon>
        <taxon>Actinomycetes</taxon>
        <taxon>Kitasatosporales</taxon>
        <taxon>Streptomycetaceae</taxon>
        <taxon>Streptomyces</taxon>
        <taxon>Streptomyces aurantiacus group</taxon>
    </lineage>
</organism>
<keyword evidence="2" id="KW-1185">Reference proteome</keyword>
<name>S4A2C1_9ACTN</name>
<proteinExistence type="predicted"/>
<accession>S4A2C1</accession>